<dbReference type="CDD" id="cd03801">
    <property type="entry name" value="GT4_PimA-like"/>
    <property type="match status" value="1"/>
</dbReference>
<evidence type="ECO:0000256" key="1">
    <source>
        <dbReference type="ARBA" id="ARBA00022676"/>
    </source>
</evidence>
<sequence length="389" mass="41902">MRILHIVNLGFEAGGAEKFVRMLRDGQSARGHEVRVVALDIPSGDRPVFADDLVPPVAGGPVGKLAGFVWHHRAYREVRRIMREFQPDCVHLHTVGGFGPAVFPATRGAVRILTIHGPEDWTRRLLRWQVADNAGRISPGALLRYLHLRFLMRPAYRLFGLTRIDGFAAPSRFVADAIRPDTGRVPVRVIPHAADRVFAPAPVTDVWQAAFVGRLSPLKGADVLLAAFGILARTQPKARLVVVGDGPERARLEAEAADLVAAGTVEFRGWLTPPEVAKCLRGSALLAVPSTTPEIFGLTALEALVQGRPLVASRIGALPELVGPDNGVLVAPGDAAALAEALGGLLGDAEQLARLGEGSARRAEEFDLDRCLDDYESWYRETLAAGGRP</sequence>
<feature type="domain" description="Glycosyl transferase family 1" evidence="3">
    <location>
        <begin position="205"/>
        <end position="359"/>
    </location>
</feature>
<keyword evidence="1" id="KW-0328">Glycosyltransferase</keyword>
<dbReference type="Pfam" id="PF13439">
    <property type="entry name" value="Glyco_transf_4"/>
    <property type="match status" value="1"/>
</dbReference>
<dbReference type="Proteomes" id="UP001499854">
    <property type="component" value="Unassembled WGS sequence"/>
</dbReference>
<reference evidence="6" key="1">
    <citation type="journal article" date="2019" name="Int. J. Syst. Evol. Microbiol.">
        <title>The Global Catalogue of Microorganisms (GCM) 10K type strain sequencing project: providing services to taxonomists for standard genome sequencing and annotation.</title>
        <authorList>
            <consortium name="The Broad Institute Genomics Platform"/>
            <consortium name="The Broad Institute Genome Sequencing Center for Infectious Disease"/>
            <person name="Wu L."/>
            <person name="Ma J."/>
        </authorList>
    </citation>
    <scope>NUCLEOTIDE SEQUENCE [LARGE SCALE GENOMIC DNA]</scope>
    <source>
        <strain evidence="6">JCM 16013</strain>
    </source>
</reference>
<keyword evidence="6" id="KW-1185">Reference proteome</keyword>
<dbReference type="PANTHER" id="PTHR12526:SF635">
    <property type="entry name" value="GLYCOSYL TRANSFERASE GROUP 1"/>
    <property type="match status" value="1"/>
</dbReference>
<dbReference type="Pfam" id="PF00534">
    <property type="entry name" value="Glycos_transf_1"/>
    <property type="match status" value="1"/>
</dbReference>
<gene>
    <name evidence="5" type="ORF">GCM10009838_17680</name>
</gene>
<proteinExistence type="predicted"/>
<feature type="domain" description="Glycosyltransferase subfamily 4-like N-terminal" evidence="4">
    <location>
        <begin position="14"/>
        <end position="195"/>
    </location>
</feature>
<evidence type="ECO:0000256" key="2">
    <source>
        <dbReference type="ARBA" id="ARBA00022679"/>
    </source>
</evidence>
<evidence type="ECO:0000259" key="4">
    <source>
        <dbReference type="Pfam" id="PF13439"/>
    </source>
</evidence>
<dbReference type="Gene3D" id="3.40.50.2000">
    <property type="entry name" value="Glycogen Phosphorylase B"/>
    <property type="match status" value="2"/>
</dbReference>
<comment type="caution">
    <text evidence="5">The sequence shown here is derived from an EMBL/GenBank/DDBJ whole genome shotgun (WGS) entry which is preliminary data.</text>
</comment>
<dbReference type="InterPro" id="IPR001296">
    <property type="entry name" value="Glyco_trans_1"/>
</dbReference>
<evidence type="ECO:0000313" key="6">
    <source>
        <dbReference type="Proteomes" id="UP001499854"/>
    </source>
</evidence>
<dbReference type="EMBL" id="BAAAQM010000007">
    <property type="protein sequence ID" value="GAA1961541.1"/>
    <property type="molecule type" value="Genomic_DNA"/>
</dbReference>
<name>A0ABP5CEE5_9ACTN</name>
<accession>A0ABP5CEE5</accession>
<protein>
    <recommendedName>
        <fullName evidence="7">Glycosyl transferase group 1</fullName>
    </recommendedName>
</protein>
<evidence type="ECO:0000313" key="5">
    <source>
        <dbReference type="EMBL" id="GAA1961541.1"/>
    </source>
</evidence>
<keyword evidence="2" id="KW-0808">Transferase</keyword>
<evidence type="ECO:0008006" key="7">
    <source>
        <dbReference type="Google" id="ProtNLM"/>
    </source>
</evidence>
<organism evidence="5 6">
    <name type="scientific">Catenulispora subtropica</name>
    <dbReference type="NCBI Taxonomy" id="450798"/>
    <lineage>
        <taxon>Bacteria</taxon>
        <taxon>Bacillati</taxon>
        <taxon>Actinomycetota</taxon>
        <taxon>Actinomycetes</taxon>
        <taxon>Catenulisporales</taxon>
        <taxon>Catenulisporaceae</taxon>
        <taxon>Catenulispora</taxon>
    </lineage>
</organism>
<dbReference type="PANTHER" id="PTHR12526">
    <property type="entry name" value="GLYCOSYLTRANSFERASE"/>
    <property type="match status" value="1"/>
</dbReference>
<dbReference type="RefSeq" id="WP_344656457.1">
    <property type="nucleotide sequence ID" value="NZ_BAAAQM010000007.1"/>
</dbReference>
<dbReference type="InterPro" id="IPR028098">
    <property type="entry name" value="Glyco_trans_4-like_N"/>
</dbReference>
<dbReference type="SUPFAM" id="SSF53756">
    <property type="entry name" value="UDP-Glycosyltransferase/glycogen phosphorylase"/>
    <property type="match status" value="1"/>
</dbReference>
<evidence type="ECO:0000259" key="3">
    <source>
        <dbReference type="Pfam" id="PF00534"/>
    </source>
</evidence>